<feature type="transmembrane region" description="Helical" evidence="2">
    <location>
        <begin position="130"/>
        <end position="151"/>
    </location>
</feature>
<keyword evidence="2" id="KW-1133">Transmembrane helix</keyword>
<keyword evidence="2" id="KW-0472">Membrane</keyword>
<feature type="region of interest" description="Disordered" evidence="1">
    <location>
        <begin position="160"/>
        <end position="192"/>
    </location>
</feature>
<evidence type="ECO:0000256" key="1">
    <source>
        <dbReference type="SAM" id="MobiDB-lite"/>
    </source>
</evidence>
<feature type="compositionally biased region" description="Basic and acidic residues" evidence="1">
    <location>
        <begin position="47"/>
        <end position="56"/>
    </location>
</feature>
<feature type="region of interest" description="Disordered" evidence="1">
    <location>
        <begin position="1"/>
        <end position="125"/>
    </location>
</feature>
<reference evidence="3 4" key="1">
    <citation type="submission" date="2019-07" db="EMBL/GenBank/DDBJ databases">
        <title>R&amp;d 2014.</title>
        <authorList>
            <person name="Klenk H.-P."/>
        </authorList>
    </citation>
    <scope>NUCLEOTIDE SEQUENCE [LARGE SCALE GENOMIC DNA]</scope>
    <source>
        <strain evidence="3 4">DSM 43868</strain>
    </source>
</reference>
<accession>A0A562I9M3</accession>
<evidence type="ECO:0000256" key="2">
    <source>
        <dbReference type="SAM" id="Phobius"/>
    </source>
</evidence>
<evidence type="ECO:0008006" key="5">
    <source>
        <dbReference type="Google" id="ProtNLM"/>
    </source>
</evidence>
<proteinExistence type="predicted"/>
<keyword evidence="4" id="KW-1185">Reference proteome</keyword>
<sequence length="273" mass="29196">MSNYGPPGSGPGPWPGRRPEEGYGHPTPPWPGQRPDDGYAQPNAPRPEQRPHEGYRDPGPPWPGDRGAPQRAYPPRQPAHDPGHTEAYPPYSGARYADDPYGAAPHQRFAAGQPYPEEPVPERPRGRGPLIAVLATLAVLLAGGSVAWYLLGRDDTSPAAGPALPGTDAVPEDTEDASTAATPTAAAPESSADPRFAKVGQCVRNDGPAGGKPKLLIAPCAPKTYEVLRRFDGQTSGEKDAEAKCAKVEGYTNWYFFDSQLDTLDFVLCLKLR</sequence>
<feature type="compositionally biased region" description="Low complexity" evidence="1">
    <location>
        <begin position="64"/>
        <end position="74"/>
    </location>
</feature>
<feature type="compositionally biased region" description="Low complexity" evidence="1">
    <location>
        <begin position="177"/>
        <end position="192"/>
    </location>
</feature>
<organism evidence="3 4">
    <name type="scientific">Micromonospora olivasterospora</name>
    <dbReference type="NCBI Taxonomy" id="1880"/>
    <lineage>
        <taxon>Bacteria</taxon>
        <taxon>Bacillati</taxon>
        <taxon>Actinomycetota</taxon>
        <taxon>Actinomycetes</taxon>
        <taxon>Micromonosporales</taxon>
        <taxon>Micromonosporaceae</taxon>
        <taxon>Micromonospora</taxon>
    </lineage>
</organism>
<keyword evidence="2" id="KW-0812">Transmembrane</keyword>
<gene>
    <name evidence="3" type="ORF">JD77_02400</name>
</gene>
<evidence type="ECO:0000313" key="3">
    <source>
        <dbReference type="EMBL" id="TWH67425.1"/>
    </source>
</evidence>
<dbReference type="EMBL" id="VLKE01000001">
    <property type="protein sequence ID" value="TWH67425.1"/>
    <property type="molecule type" value="Genomic_DNA"/>
</dbReference>
<dbReference type="AlphaFoldDB" id="A0A562I9M3"/>
<protein>
    <recommendedName>
        <fullName evidence="5">Flagellar basal body-associated protein FliL</fullName>
    </recommendedName>
</protein>
<dbReference type="Proteomes" id="UP000319825">
    <property type="component" value="Unassembled WGS sequence"/>
</dbReference>
<name>A0A562I9M3_MICOL</name>
<comment type="caution">
    <text evidence="3">The sequence shown here is derived from an EMBL/GenBank/DDBJ whole genome shotgun (WGS) entry which is preliminary data.</text>
</comment>
<evidence type="ECO:0000313" key="4">
    <source>
        <dbReference type="Proteomes" id="UP000319825"/>
    </source>
</evidence>